<dbReference type="EC" id="2.3.2.27" evidence="2"/>
<comment type="catalytic activity">
    <reaction evidence="1">
        <text>S-ubiquitinyl-[E2 ubiquitin-conjugating enzyme]-L-cysteine + [acceptor protein]-L-lysine = [E2 ubiquitin-conjugating enzyme]-L-cysteine + N(6)-ubiquitinyl-[acceptor protein]-L-lysine.</text>
        <dbReference type="EC" id="2.3.2.27"/>
    </reaction>
</comment>
<evidence type="ECO:0000313" key="12">
    <source>
        <dbReference type="Proteomes" id="UP000289738"/>
    </source>
</evidence>
<dbReference type="AlphaFoldDB" id="A0A445DJS5"/>
<dbReference type="GO" id="GO:0061630">
    <property type="term" value="F:ubiquitin protein ligase activity"/>
    <property type="evidence" value="ECO:0007669"/>
    <property type="project" value="UniProtKB-EC"/>
</dbReference>
<feature type="compositionally biased region" description="Low complexity" evidence="9">
    <location>
        <begin position="187"/>
        <end position="202"/>
    </location>
</feature>
<dbReference type="GO" id="GO:0008270">
    <property type="term" value="F:zinc ion binding"/>
    <property type="evidence" value="ECO:0007669"/>
    <property type="project" value="UniProtKB-KW"/>
</dbReference>
<keyword evidence="3" id="KW-0808">Transferase</keyword>
<sequence length="404" mass="43691">MENFTLSSSSSSSSTSPPSSSHIAGAAFDDYSEDFCSICLEPFGINDPSTITSCKHEYHLHCILEWSERSRECPICLQLLSFIDPSSQELLAAVEAEKCSRSRNIYPSSLTSSHIPHDQLNYDYGDSYSDESDIDDQIMQHLVAASSRSRFLHRRERQRSSSAGPSEVFVSNPPVHVSAVRPTLTISPTGSSSPTSGVPSTVHIQPPTSAFPPVVGEVAGITMAENDVPFKPRVLYTQSPSKSGRRLNTPEMFSIPESFRSKFSAASARYKESITKSTRGLKEKLIAHNASVKELSKGVQREMNAGIAGVARMIERLDLSSKRSNFPPTPVGTGGSSGSPVKGKSVDENDIDMGRSPSIYTENVVQNVRSDAPSVPGMVVGRVVAGRVEIHHCVQSGKDAAVRT</sequence>
<evidence type="ECO:0000256" key="8">
    <source>
        <dbReference type="PROSITE-ProRule" id="PRU00175"/>
    </source>
</evidence>
<evidence type="ECO:0000259" key="10">
    <source>
        <dbReference type="PROSITE" id="PS50089"/>
    </source>
</evidence>
<feature type="domain" description="RING-type" evidence="10">
    <location>
        <begin position="36"/>
        <end position="76"/>
    </location>
</feature>
<keyword evidence="4" id="KW-0479">Metal-binding</keyword>
<keyword evidence="6" id="KW-0833">Ubl conjugation pathway</keyword>
<protein>
    <recommendedName>
        <fullName evidence="2">RING-type E3 ubiquitin transferase</fullName>
        <ecNumber evidence="2">2.3.2.27</ecNumber>
    </recommendedName>
</protein>
<accession>A0A445DJS5</accession>
<dbReference type="InterPro" id="IPR013083">
    <property type="entry name" value="Znf_RING/FYVE/PHD"/>
</dbReference>
<dbReference type="Gramene" id="arahy.Tifrunner.gnm2.ann2.Ah04g041600.1">
    <property type="protein sequence ID" value="arahy.Tifrunner.gnm2.ann2.Ah04g041600.1-CDS"/>
    <property type="gene ID" value="arahy.Tifrunner.gnm2.ann2.Ah04g041600"/>
</dbReference>
<evidence type="ECO:0000256" key="7">
    <source>
        <dbReference type="ARBA" id="ARBA00022833"/>
    </source>
</evidence>
<proteinExistence type="predicted"/>
<keyword evidence="12" id="KW-1185">Reference proteome</keyword>
<dbReference type="EMBL" id="SDMP01000004">
    <property type="protein sequence ID" value="RYR63451.1"/>
    <property type="molecule type" value="Genomic_DNA"/>
</dbReference>
<feature type="region of interest" description="Disordered" evidence="9">
    <location>
        <begin position="321"/>
        <end position="356"/>
    </location>
</feature>
<evidence type="ECO:0000256" key="3">
    <source>
        <dbReference type="ARBA" id="ARBA00022679"/>
    </source>
</evidence>
<evidence type="ECO:0000256" key="1">
    <source>
        <dbReference type="ARBA" id="ARBA00000900"/>
    </source>
</evidence>
<dbReference type="Pfam" id="PF13639">
    <property type="entry name" value="zf-RING_2"/>
    <property type="match status" value="1"/>
</dbReference>
<organism evidence="11 12">
    <name type="scientific">Arachis hypogaea</name>
    <name type="common">Peanut</name>
    <dbReference type="NCBI Taxonomy" id="3818"/>
    <lineage>
        <taxon>Eukaryota</taxon>
        <taxon>Viridiplantae</taxon>
        <taxon>Streptophyta</taxon>
        <taxon>Embryophyta</taxon>
        <taxon>Tracheophyta</taxon>
        <taxon>Spermatophyta</taxon>
        <taxon>Magnoliopsida</taxon>
        <taxon>eudicotyledons</taxon>
        <taxon>Gunneridae</taxon>
        <taxon>Pentapetalae</taxon>
        <taxon>rosids</taxon>
        <taxon>fabids</taxon>
        <taxon>Fabales</taxon>
        <taxon>Fabaceae</taxon>
        <taxon>Papilionoideae</taxon>
        <taxon>50 kb inversion clade</taxon>
        <taxon>dalbergioids sensu lato</taxon>
        <taxon>Dalbergieae</taxon>
        <taxon>Pterocarpus clade</taxon>
        <taxon>Arachis</taxon>
    </lineage>
</organism>
<dbReference type="Gene3D" id="3.30.40.10">
    <property type="entry name" value="Zinc/RING finger domain, C3HC4 (zinc finger)"/>
    <property type="match status" value="1"/>
</dbReference>
<reference evidence="11 12" key="1">
    <citation type="submission" date="2019-01" db="EMBL/GenBank/DDBJ databases">
        <title>Sequencing of cultivated peanut Arachis hypogaea provides insights into genome evolution and oil improvement.</title>
        <authorList>
            <person name="Chen X."/>
        </authorList>
    </citation>
    <scope>NUCLEOTIDE SEQUENCE [LARGE SCALE GENOMIC DNA]</scope>
    <source>
        <strain evidence="12">cv. Fuhuasheng</strain>
        <tissue evidence="11">Leaves</tissue>
    </source>
</reference>
<dbReference type="PANTHER" id="PTHR46463">
    <property type="entry name" value="ZINC FINGER, RING/FYVE/PHD-TYPE"/>
    <property type="match status" value="1"/>
</dbReference>
<evidence type="ECO:0000256" key="6">
    <source>
        <dbReference type="ARBA" id="ARBA00022786"/>
    </source>
</evidence>
<evidence type="ECO:0000256" key="5">
    <source>
        <dbReference type="ARBA" id="ARBA00022771"/>
    </source>
</evidence>
<dbReference type="OrthoDB" id="8062037at2759"/>
<gene>
    <name evidence="11" type="ORF">Ahy_A04g021255</name>
</gene>
<evidence type="ECO:0000313" key="11">
    <source>
        <dbReference type="EMBL" id="RYR63451.1"/>
    </source>
</evidence>
<dbReference type="SUPFAM" id="SSF57850">
    <property type="entry name" value="RING/U-box"/>
    <property type="match status" value="1"/>
</dbReference>
<dbReference type="InterPro" id="IPR001841">
    <property type="entry name" value="Znf_RING"/>
</dbReference>
<evidence type="ECO:0000256" key="2">
    <source>
        <dbReference type="ARBA" id="ARBA00012483"/>
    </source>
</evidence>
<dbReference type="PANTHER" id="PTHR46463:SF16">
    <property type="entry name" value="E3 UBIQUITIN-PROTEIN LIGASE RHF1A"/>
    <property type="match status" value="1"/>
</dbReference>
<comment type="caution">
    <text evidence="11">The sequence shown here is derived from an EMBL/GenBank/DDBJ whole genome shotgun (WGS) entry which is preliminary data.</text>
</comment>
<evidence type="ECO:0000256" key="9">
    <source>
        <dbReference type="SAM" id="MobiDB-lite"/>
    </source>
</evidence>
<dbReference type="SMART" id="SM00184">
    <property type="entry name" value="RING"/>
    <property type="match status" value="1"/>
</dbReference>
<evidence type="ECO:0000256" key="4">
    <source>
        <dbReference type="ARBA" id="ARBA00022723"/>
    </source>
</evidence>
<feature type="region of interest" description="Disordered" evidence="9">
    <location>
        <begin position="149"/>
        <end position="205"/>
    </location>
</feature>
<dbReference type="Proteomes" id="UP000289738">
    <property type="component" value="Chromosome A04"/>
</dbReference>
<dbReference type="PROSITE" id="PS50089">
    <property type="entry name" value="ZF_RING_2"/>
    <property type="match status" value="1"/>
</dbReference>
<keyword evidence="5 8" id="KW-0863">Zinc-finger</keyword>
<dbReference type="STRING" id="3818.A0A445DJS5"/>
<name>A0A445DJS5_ARAHY</name>
<keyword evidence="7" id="KW-0862">Zinc</keyword>